<dbReference type="InterPro" id="IPR001279">
    <property type="entry name" value="Metallo-B-lactamas"/>
</dbReference>
<organism evidence="2 5">
    <name type="scientific">Thalassospira xiamenensis</name>
    <dbReference type="NCBI Taxonomy" id="220697"/>
    <lineage>
        <taxon>Bacteria</taxon>
        <taxon>Pseudomonadati</taxon>
        <taxon>Pseudomonadota</taxon>
        <taxon>Alphaproteobacteria</taxon>
        <taxon>Rhodospirillales</taxon>
        <taxon>Thalassospiraceae</taxon>
        <taxon>Thalassospira</taxon>
    </lineage>
</organism>
<evidence type="ECO:0000313" key="5">
    <source>
        <dbReference type="Proteomes" id="UP000252266"/>
    </source>
</evidence>
<protein>
    <submittedName>
        <fullName evidence="2">Beta-lactamase</fullName>
    </submittedName>
    <submittedName>
        <fullName evidence="3">Phosphoribosyl 1,2-cyclic phosphodiesterase</fullName>
    </submittedName>
</protein>
<accession>A0A154KZU7</accession>
<sequence>MAIDVKFWGVRGSIACPSPDHVVYGGNTSCVEMRIGDQTLIFDAGTGIRNLGKDLIRRKVTEASIYLTHTHWDHINGFPFFVPAYNPVARFHVLAGHLTEQGGVERVFSAQMADPTFPVPLSAMKSKLTFEDFPVGSVLNPADGIVIRTAPLRHPNGATAYRVEYAGKSVCYVTDTEHVPDQPDEVILDFIQNADLVIYDSTYTDEEFPAKVGWGHSTWQEGIRLCRAANAKRLALFHHDPDHNDGAMTVIEQKARSQWSNTFAARDEMVVVIE</sequence>
<reference evidence="3 4" key="2">
    <citation type="submission" date="2017-08" db="EMBL/GenBank/DDBJ databases">
        <authorList>
            <person name="de Groot N.N."/>
        </authorList>
    </citation>
    <scope>NUCLEOTIDE SEQUENCE [LARGE SCALE GENOMIC DNA]</scope>
    <source>
        <strain evidence="3 4">USBA 78</strain>
    </source>
</reference>
<dbReference type="SUPFAM" id="SSF56281">
    <property type="entry name" value="Metallo-hydrolase/oxidoreductase"/>
    <property type="match status" value="1"/>
</dbReference>
<reference evidence="2 5" key="1">
    <citation type="submission" date="2014-07" db="EMBL/GenBank/DDBJ databases">
        <title>Draft genome sequence of Thalassospira xiamenensis IB13.</title>
        <authorList>
            <person name="Lai Q."/>
            <person name="Shao Z."/>
        </authorList>
    </citation>
    <scope>NUCLEOTIDE SEQUENCE [LARGE SCALE GENOMIC DNA]</scope>
    <source>
        <strain evidence="2 5">IB13</strain>
    </source>
</reference>
<name>A0A154KZU7_9PROT</name>
<dbReference type="Proteomes" id="UP000219068">
    <property type="component" value="Unassembled WGS sequence"/>
</dbReference>
<dbReference type="InterPro" id="IPR036866">
    <property type="entry name" value="RibonucZ/Hydroxyglut_hydro"/>
</dbReference>
<dbReference type="Gene3D" id="3.60.15.10">
    <property type="entry name" value="Ribonuclease Z/Hydroxyacylglutathione hydrolase-like"/>
    <property type="match status" value="1"/>
</dbReference>
<dbReference type="Proteomes" id="UP000252266">
    <property type="component" value="Unassembled WGS sequence"/>
</dbReference>
<evidence type="ECO:0000259" key="1">
    <source>
        <dbReference type="SMART" id="SM00849"/>
    </source>
</evidence>
<feature type="domain" description="Metallo-beta-lactamase" evidence="1">
    <location>
        <begin position="27"/>
        <end position="216"/>
    </location>
</feature>
<dbReference type="PANTHER" id="PTHR42663:SF4">
    <property type="entry name" value="SLL1036 PROTEIN"/>
    <property type="match status" value="1"/>
</dbReference>
<dbReference type="Pfam" id="PF12706">
    <property type="entry name" value="Lactamase_B_2"/>
    <property type="match status" value="1"/>
</dbReference>
<evidence type="ECO:0000313" key="3">
    <source>
        <dbReference type="EMBL" id="SOB92978.1"/>
    </source>
</evidence>
<evidence type="ECO:0000313" key="4">
    <source>
        <dbReference type="Proteomes" id="UP000219068"/>
    </source>
</evidence>
<dbReference type="RefSeq" id="WP_062958276.1">
    <property type="nucleotide sequence ID" value="NZ_JALLPZ010000001.1"/>
</dbReference>
<dbReference type="EMBL" id="OBMM01000001">
    <property type="protein sequence ID" value="SOB92978.1"/>
    <property type="molecule type" value="Genomic_DNA"/>
</dbReference>
<proteinExistence type="predicted"/>
<dbReference type="CDD" id="cd07715">
    <property type="entry name" value="TaR3-like_MBL-fold"/>
    <property type="match status" value="1"/>
</dbReference>
<evidence type="ECO:0000313" key="2">
    <source>
        <dbReference type="EMBL" id="RCK45166.1"/>
    </source>
</evidence>
<dbReference type="EMBL" id="JPWJ01000015">
    <property type="protein sequence ID" value="RCK45166.1"/>
    <property type="molecule type" value="Genomic_DNA"/>
</dbReference>
<dbReference type="AlphaFoldDB" id="A0A154KZU7"/>
<gene>
    <name evidence="3" type="ORF">SAMN05428964_101676</name>
    <name evidence="2" type="ORF">TH44_21415</name>
</gene>
<dbReference type="PANTHER" id="PTHR42663">
    <property type="entry name" value="HYDROLASE C777.06C-RELATED-RELATED"/>
    <property type="match status" value="1"/>
</dbReference>
<dbReference type="SMART" id="SM00849">
    <property type="entry name" value="Lactamase_B"/>
    <property type="match status" value="1"/>
</dbReference>